<dbReference type="EMBL" id="ADLE01000006">
    <property type="protein sequence ID" value="EJZ65382.1"/>
    <property type="molecule type" value="Genomic_DNA"/>
</dbReference>
<evidence type="ECO:0008006" key="3">
    <source>
        <dbReference type="Google" id="ProtNLM"/>
    </source>
</evidence>
<protein>
    <recommendedName>
        <fullName evidence="3">Type IX secretion system protein PorQ</fullName>
    </recommendedName>
</protein>
<name>K0X1I1_9BACT</name>
<comment type="caution">
    <text evidence="1">The sequence shown here is derived from an EMBL/GenBank/DDBJ whole genome shotgun (WGS) entry which is preliminary data.</text>
</comment>
<dbReference type="HOGENOM" id="CLU_069104_0_0_10"/>
<reference evidence="1 2" key="1">
    <citation type="submission" date="2012-08" db="EMBL/GenBank/DDBJ databases">
        <title>The Genome Sequence of Barnesiella intestinihominis YIT 11860.</title>
        <authorList>
            <consortium name="The Broad Institute Genome Sequencing Platform"/>
            <person name="Earl A."/>
            <person name="Ward D."/>
            <person name="Feldgarden M."/>
            <person name="Gevers D."/>
            <person name="Morotomi M."/>
            <person name="Walker B."/>
            <person name="Young S.K."/>
            <person name="Zeng Q."/>
            <person name="Gargeya S."/>
            <person name="Fitzgerald M."/>
            <person name="Haas B."/>
            <person name="Abouelleil A."/>
            <person name="Alvarado L."/>
            <person name="Arachchi H.M."/>
            <person name="Berlin A.M."/>
            <person name="Chapman S.B."/>
            <person name="Goldberg J."/>
            <person name="Griggs A."/>
            <person name="Gujja S."/>
            <person name="Hansen M."/>
            <person name="Howarth C."/>
            <person name="Imamovic A."/>
            <person name="Larimer J."/>
            <person name="McCowen C."/>
            <person name="Montmayeur A."/>
            <person name="Murphy C."/>
            <person name="Neiman D."/>
            <person name="Pearson M."/>
            <person name="Priest M."/>
            <person name="Roberts A."/>
            <person name="Saif S."/>
            <person name="Shea T."/>
            <person name="Sisk P."/>
            <person name="Sykes S."/>
            <person name="Wortman J."/>
            <person name="Nusbaum C."/>
            <person name="Birren B."/>
        </authorList>
    </citation>
    <scope>NUCLEOTIDE SEQUENCE [LARGE SCALE GENOMIC DNA]</scope>
    <source>
        <strain evidence="1 2">YIT 11860</strain>
    </source>
</reference>
<dbReference type="eggNOG" id="COG2067">
    <property type="taxonomic scope" value="Bacteria"/>
</dbReference>
<dbReference type="AlphaFoldDB" id="K0X1I1"/>
<dbReference type="NCBIfam" id="NF033709">
    <property type="entry name" value="PorV_fam"/>
    <property type="match status" value="1"/>
</dbReference>
<dbReference type="PATRIC" id="fig|742726.3.peg.813"/>
<accession>K0X1I1</accession>
<dbReference type="OrthoDB" id="9809953at2"/>
<gene>
    <name evidence="1" type="ORF">HMPREF9448_00763</name>
</gene>
<dbReference type="NCBIfam" id="NF033711">
    <property type="entry name" value="T9SS_PorQ"/>
    <property type="match status" value="1"/>
</dbReference>
<sequence>MTHTFRYITVLLATVTTCFAGRGQEGKSSFDFLNIPTSTHAYTLGGTNISVIDEDINLVNQNPALMGPESDLQLGLNYMKYVGGINLAGATFGKAAGERGAWAAGIQYYGYGKMKSADETGVITGEFSPKDIVFNGIYAHDITTTLRGGVNAKVIYSSYEQYTSWALAVDLGLNYYNADNDLSLSLVARNLGGQIKRYNDTFERMPFDLQIGYTQSLEHAPIRVSVTARNLTRWKLPYPTIESSSYTGSDEIVEKSGFVDNLFRHLIFGVEFLPTDRIYIGVGYNYKTRTDMRTAHRNFLSGFSIGGGIKVRMFGIGVALAQQHTGATTLMVNLSTNLFEFKK</sequence>
<keyword evidence="2" id="KW-1185">Reference proteome</keyword>
<dbReference type="Proteomes" id="UP000006044">
    <property type="component" value="Unassembled WGS sequence"/>
</dbReference>
<organism evidence="1 2">
    <name type="scientific">Barnesiella intestinihominis YIT 11860</name>
    <dbReference type="NCBI Taxonomy" id="742726"/>
    <lineage>
        <taxon>Bacteria</taxon>
        <taxon>Pseudomonadati</taxon>
        <taxon>Bacteroidota</taxon>
        <taxon>Bacteroidia</taxon>
        <taxon>Bacteroidales</taxon>
        <taxon>Barnesiellaceae</taxon>
        <taxon>Barnesiella</taxon>
    </lineage>
</organism>
<evidence type="ECO:0000313" key="2">
    <source>
        <dbReference type="Proteomes" id="UP000006044"/>
    </source>
</evidence>
<dbReference type="STRING" id="742726.HMPREF9448_00763"/>
<dbReference type="GeneID" id="77848083"/>
<evidence type="ECO:0000313" key="1">
    <source>
        <dbReference type="EMBL" id="EJZ65382.1"/>
    </source>
</evidence>
<proteinExistence type="predicted"/>
<dbReference type="RefSeq" id="WP_008861257.1">
    <property type="nucleotide sequence ID" value="NZ_JH815203.1"/>
</dbReference>